<evidence type="ECO:0000256" key="2">
    <source>
        <dbReference type="ARBA" id="ARBA00022737"/>
    </source>
</evidence>
<gene>
    <name evidence="4" type="ORF">LTRI10_LOCUS40336</name>
</gene>
<dbReference type="Proteomes" id="UP001497516">
    <property type="component" value="Chromosome 7"/>
</dbReference>
<dbReference type="InterPro" id="IPR038408">
    <property type="entry name" value="GNK2_sf"/>
</dbReference>
<evidence type="ECO:0000313" key="4">
    <source>
        <dbReference type="EMBL" id="CAL1400192.1"/>
    </source>
</evidence>
<dbReference type="PROSITE" id="PS51473">
    <property type="entry name" value="GNK2"/>
    <property type="match status" value="1"/>
</dbReference>
<keyword evidence="2" id="KW-0677">Repeat</keyword>
<protein>
    <recommendedName>
        <fullName evidence="3">Gnk2-homologous domain-containing protein</fullName>
    </recommendedName>
</protein>
<keyword evidence="1" id="KW-0732">Signal</keyword>
<dbReference type="Gene3D" id="3.30.430.20">
    <property type="entry name" value="Gnk2 domain, C-X8-C-X2-C motif"/>
    <property type="match status" value="1"/>
</dbReference>
<sequence length="118" mass="13251">MIVHTTAARPIFIFDYLCNPDVFDDGDDPQLQCVDDLLDTLMTSGSTDDGKLYIKNDCDGLPVYGYRWMDADQAKATECLKQAKDVIKDTCYHRKGARVSNSATCQMRFELSPFQPGV</sequence>
<reference evidence="4 5" key="1">
    <citation type="submission" date="2024-04" db="EMBL/GenBank/DDBJ databases">
        <authorList>
            <person name="Fracassetti M."/>
        </authorList>
    </citation>
    <scope>NUCLEOTIDE SEQUENCE [LARGE SCALE GENOMIC DNA]</scope>
</reference>
<evidence type="ECO:0000259" key="3">
    <source>
        <dbReference type="PROSITE" id="PS51473"/>
    </source>
</evidence>
<dbReference type="AlphaFoldDB" id="A0AAV2FQH5"/>
<evidence type="ECO:0000256" key="1">
    <source>
        <dbReference type="ARBA" id="ARBA00022729"/>
    </source>
</evidence>
<name>A0AAV2FQH5_9ROSI</name>
<keyword evidence="5" id="KW-1185">Reference proteome</keyword>
<accession>A0AAV2FQH5</accession>
<proteinExistence type="predicted"/>
<feature type="domain" description="Gnk2-homologous" evidence="3">
    <location>
        <begin position="11"/>
        <end position="114"/>
    </location>
</feature>
<dbReference type="EMBL" id="OZ034820">
    <property type="protein sequence ID" value="CAL1400192.1"/>
    <property type="molecule type" value="Genomic_DNA"/>
</dbReference>
<dbReference type="InterPro" id="IPR002902">
    <property type="entry name" value="GNK2"/>
</dbReference>
<evidence type="ECO:0000313" key="5">
    <source>
        <dbReference type="Proteomes" id="UP001497516"/>
    </source>
</evidence>
<organism evidence="4 5">
    <name type="scientific">Linum trigynum</name>
    <dbReference type="NCBI Taxonomy" id="586398"/>
    <lineage>
        <taxon>Eukaryota</taxon>
        <taxon>Viridiplantae</taxon>
        <taxon>Streptophyta</taxon>
        <taxon>Embryophyta</taxon>
        <taxon>Tracheophyta</taxon>
        <taxon>Spermatophyta</taxon>
        <taxon>Magnoliopsida</taxon>
        <taxon>eudicotyledons</taxon>
        <taxon>Gunneridae</taxon>
        <taxon>Pentapetalae</taxon>
        <taxon>rosids</taxon>
        <taxon>fabids</taxon>
        <taxon>Malpighiales</taxon>
        <taxon>Linaceae</taxon>
        <taxon>Linum</taxon>
    </lineage>
</organism>